<protein>
    <submittedName>
        <fullName evidence="1">Uncharacterized protein</fullName>
    </submittedName>
</protein>
<keyword evidence="2" id="KW-1185">Reference proteome</keyword>
<accession>A0A7W9AU56</accession>
<sequence>MDHTIEKVVRHWGFGDAPNGYIPRKLDDLINELMQARLEIPQEYWGDAYIEVDEYDGTPKLIVAYDRPETPEETVARKASEREHWEGQIKEAHKRVAYCEAHLAIISDSPIAAVQEGGDNRRAA</sequence>
<organism evidence="1 2">
    <name type="scientific">Brucella daejeonensis</name>
    <dbReference type="NCBI Taxonomy" id="659015"/>
    <lineage>
        <taxon>Bacteria</taxon>
        <taxon>Pseudomonadati</taxon>
        <taxon>Pseudomonadota</taxon>
        <taxon>Alphaproteobacteria</taxon>
        <taxon>Hyphomicrobiales</taxon>
        <taxon>Brucellaceae</taxon>
        <taxon>Brucella/Ochrobactrum group</taxon>
        <taxon>Brucella</taxon>
    </lineage>
</organism>
<dbReference type="EMBL" id="JACIJG010000002">
    <property type="protein sequence ID" value="MBB5700645.1"/>
    <property type="molecule type" value="Genomic_DNA"/>
</dbReference>
<evidence type="ECO:0000313" key="1">
    <source>
        <dbReference type="EMBL" id="MBB5700645.1"/>
    </source>
</evidence>
<dbReference type="AlphaFoldDB" id="A0A7W9AU56"/>
<gene>
    <name evidence="1" type="ORF">FHS76_000488</name>
</gene>
<name>A0A7W9AU56_9HYPH</name>
<evidence type="ECO:0000313" key="2">
    <source>
        <dbReference type="Proteomes" id="UP000555546"/>
    </source>
</evidence>
<dbReference type="RefSeq" id="WP_183647574.1">
    <property type="nucleotide sequence ID" value="NZ_JACIJG010000002.1"/>
</dbReference>
<reference evidence="1 2" key="1">
    <citation type="submission" date="2020-08" db="EMBL/GenBank/DDBJ databases">
        <title>Genomic Encyclopedia of Type Strains, Phase IV (KMG-IV): sequencing the most valuable type-strain genomes for metagenomic binning, comparative biology and taxonomic classification.</title>
        <authorList>
            <person name="Goeker M."/>
        </authorList>
    </citation>
    <scope>NUCLEOTIDE SEQUENCE [LARGE SCALE GENOMIC DNA]</scope>
    <source>
        <strain evidence="1 2">DSM 26944</strain>
    </source>
</reference>
<dbReference type="Proteomes" id="UP000555546">
    <property type="component" value="Unassembled WGS sequence"/>
</dbReference>
<proteinExistence type="predicted"/>
<comment type="caution">
    <text evidence="1">The sequence shown here is derived from an EMBL/GenBank/DDBJ whole genome shotgun (WGS) entry which is preliminary data.</text>
</comment>